<gene>
    <name evidence="1" type="ORF">GWI33_010909</name>
</gene>
<dbReference type="EMBL" id="JAACXV010008387">
    <property type="protein sequence ID" value="KAF7276114.1"/>
    <property type="molecule type" value="Genomic_DNA"/>
</dbReference>
<proteinExistence type="predicted"/>
<name>A0A834I8X4_RHYFE</name>
<sequence>MLHLSPVRTNSRWYVFCLINQQVSNSASLPSLNKGLSKGSSLIAAWFASSNTGTSYWDLYSDITDDKNCQKLFNKNCEGFHEDEIRVTTEYVHNEL</sequence>
<reference evidence="1" key="1">
    <citation type="submission" date="2020-08" db="EMBL/GenBank/DDBJ databases">
        <title>Genome sequencing and assembly of the red palm weevil Rhynchophorus ferrugineus.</title>
        <authorList>
            <person name="Dias G.B."/>
            <person name="Bergman C.M."/>
            <person name="Manee M."/>
        </authorList>
    </citation>
    <scope>NUCLEOTIDE SEQUENCE</scope>
    <source>
        <strain evidence="1">AA-2017</strain>
        <tissue evidence="1">Whole larva</tissue>
    </source>
</reference>
<organism evidence="1 2">
    <name type="scientific">Rhynchophorus ferrugineus</name>
    <name type="common">Red palm weevil</name>
    <name type="synonym">Curculio ferrugineus</name>
    <dbReference type="NCBI Taxonomy" id="354439"/>
    <lineage>
        <taxon>Eukaryota</taxon>
        <taxon>Metazoa</taxon>
        <taxon>Ecdysozoa</taxon>
        <taxon>Arthropoda</taxon>
        <taxon>Hexapoda</taxon>
        <taxon>Insecta</taxon>
        <taxon>Pterygota</taxon>
        <taxon>Neoptera</taxon>
        <taxon>Endopterygota</taxon>
        <taxon>Coleoptera</taxon>
        <taxon>Polyphaga</taxon>
        <taxon>Cucujiformia</taxon>
        <taxon>Curculionidae</taxon>
        <taxon>Dryophthorinae</taxon>
        <taxon>Rhynchophorus</taxon>
    </lineage>
</organism>
<evidence type="ECO:0000313" key="2">
    <source>
        <dbReference type="Proteomes" id="UP000625711"/>
    </source>
</evidence>
<dbReference type="AlphaFoldDB" id="A0A834I8X4"/>
<keyword evidence="2" id="KW-1185">Reference proteome</keyword>
<comment type="caution">
    <text evidence="1">The sequence shown here is derived from an EMBL/GenBank/DDBJ whole genome shotgun (WGS) entry which is preliminary data.</text>
</comment>
<dbReference type="OrthoDB" id="6339459at2759"/>
<dbReference type="Proteomes" id="UP000625711">
    <property type="component" value="Unassembled WGS sequence"/>
</dbReference>
<accession>A0A834I8X4</accession>
<protein>
    <submittedName>
        <fullName evidence="1">Uncharacterized protein</fullName>
    </submittedName>
</protein>
<evidence type="ECO:0000313" key="1">
    <source>
        <dbReference type="EMBL" id="KAF7276114.1"/>
    </source>
</evidence>